<evidence type="ECO:0000259" key="2">
    <source>
        <dbReference type="PROSITE" id="PS51411"/>
    </source>
</evidence>
<name>A0A1Y6BCN6_9BACT</name>
<proteinExistence type="predicted"/>
<evidence type="ECO:0000256" key="1">
    <source>
        <dbReference type="SAM" id="MobiDB-lite"/>
    </source>
</evidence>
<dbReference type="Pfam" id="PF04468">
    <property type="entry name" value="PSP1"/>
    <property type="match status" value="1"/>
</dbReference>
<dbReference type="STRING" id="1513793.SAMN06296036_10274"/>
<feature type="compositionally biased region" description="Basic residues" evidence="1">
    <location>
        <begin position="324"/>
        <end position="336"/>
    </location>
</feature>
<feature type="domain" description="PSP1 C-terminal" evidence="2">
    <location>
        <begin position="63"/>
        <end position="146"/>
    </location>
</feature>
<gene>
    <name evidence="3" type="ORF">SAMN06296036_10274</name>
</gene>
<reference evidence="4" key="1">
    <citation type="submission" date="2017-04" db="EMBL/GenBank/DDBJ databases">
        <authorList>
            <person name="Varghese N."/>
            <person name="Submissions S."/>
        </authorList>
    </citation>
    <scope>NUCLEOTIDE SEQUENCE [LARGE SCALE GENOMIC DNA]</scope>
    <source>
        <strain evidence="4">RKEM611</strain>
    </source>
</reference>
<dbReference type="RefSeq" id="WP_132315601.1">
    <property type="nucleotide sequence ID" value="NZ_FWZT01000002.1"/>
</dbReference>
<dbReference type="PANTHER" id="PTHR43830:SF3">
    <property type="entry name" value="PROTEIN PSP1"/>
    <property type="match status" value="1"/>
</dbReference>
<dbReference type="NCBIfam" id="NF041131">
    <property type="entry name" value="RicT_YaaT_fam"/>
    <property type="match status" value="1"/>
</dbReference>
<accession>A0A1Y6BCN6</accession>
<dbReference type="PANTHER" id="PTHR43830">
    <property type="entry name" value="PROTEIN PSP1"/>
    <property type="match status" value="1"/>
</dbReference>
<organism evidence="3 4">
    <name type="scientific">Pseudobacteriovorax antillogorgiicola</name>
    <dbReference type="NCBI Taxonomy" id="1513793"/>
    <lineage>
        <taxon>Bacteria</taxon>
        <taxon>Pseudomonadati</taxon>
        <taxon>Bdellovibrionota</taxon>
        <taxon>Oligoflexia</taxon>
        <taxon>Oligoflexales</taxon>
        <taxon>Pseudobacteriovoracaceae</taxon>
        <taxon>Pseudobacteriovorax</taxon>
    </lineage>
</organism>
<dbReference type="InterPro" id="IPR007557">
    <property type="entry name" value="PSP1_C"/>
</dbReference>
<dbReference type="PROSITE" id="PS51411">
    <property type="entry name" value="PSP1_C"/>
    <property type="match status" value="1"/>
</dbReference>
<feature type="compositionally biased region" description="Acidic residues" evidence="1">
    <location>
        <begin position="272"/>
        <end position="284"/>
    </location>
</feature>
<keyword evidence="4" id="KW-1185">Reference proteome</keyword>
<feature type="compositionally biased region" description="Basic and acidic residues" evidence="1">
    <location>
        <begin position="386"/>
        <end position="407"/>
    </location>
</feature>
<dbReference type="Proteomes" id="UP000192907">
    <property type="component" value="Unassembled WGS sequence"/>
</dbReference>
<dbReference type="InterPro" id="IPR047767">
    <property type="entry name" value="PSP1-like"/>
</dbReference>
<protein>
    <submittedName>
        <fullName evidence="3">Cell fate regulator YaaT, PSP1 superfamily (Controls sporulation, competence, biofilm development)</fullName>
    </submittedName>
</protein>
<evidence type="ECO:0000313" key="4">
    <source>
        <dbReference type="Proteomes" id="UP000192907"/>
    </source>
</evidence>
<dbReference type="AlphaFoldDB" id="A0A1Y6BCN6"/>
<dbReference type="GO" id="GO:0005737">
    <property type="term" value="C:cytoplasm"/>
    <property type="evidence" value="ECO:0007669"/>
    <property type="project" value="TreeGrafter"/>
</dbReference>
<feature type="region of interest" description="Disordered" evidence="1">
    <location>
        <begin position="272"/>
        <end position="407"/>
    </location>
</feature>
<sequence length="407" mass="44300">MTGMNIVGVQFRRAGKIYDFNAAELLLKLGDRVVVETERGLSLAEVKRVAFEAASDRDPDSLKPVVRIATKKDLDTAGRLDPDHAEKYSKEKIKELGLEMHVINVEIQFGGNKVIIYFSAPGRVDFRELVKELASGLKTRVELKQVGARDEAKLSGGIGICGREFCCSSFLREFVPVSIKMAKNQNLALNPSKVSGGCGRLLCCLTYEDETYSVLRQKLLPKGTRVKTPEDGYGDVLKGDILNQVCLVELDTGDQKSLPLNDLEVVEAKEGVDDDWGDDIDFDDLMPGSDNSDAAAVAKLEQEEQVESGSKPRGQGHNRERSGNRPKRGRGPRGRGRSSGSGSGSSSSSSDGKPRRNQSGDGRKGESSKRRGPRNSSKRPSSPGGEGRRDKGPKDRPGKPKKDSDKP</sequence>
<dbReference type="EMBL" id="FWZT01000002">
    <property type="protein sequence ID" value="SME93995.1"/>
    <property type="molecule type" value="Genomic_DNA"/>
</dbReference>
<dbReference type="OrthoDB" id="9779344at2"/>
<evidence type="ECO:0000313" key="3">
    <source>
        <dbReference type="EMBL" id="SME93995.1"/>
    </source>
</evidence>